<dbReference type="EC" id="3.6.4.-" evidence="9"/>
<dbReference type="HAMAP" id="MF_00016">
    <property type="entry name" value="DNA_HJ_migration_RuvB"/>
    <property type="match status" value="1"/>
</dbReference>
<comment type="subunit">
    <text evidence="9">Homohexamer. Forms an RuvA(8)-RuvB(12)-Holliday junction (HJ) complex. HJ DNA is sandwiched between 2 RuvA tetramers; dsDNA enters through RuvA and exits via RuvB. An RuvB hexamer assembles on each DNA strand where it exits the tetramer. Each RuvB hexamer is contacted by two RuvA subunits (via domain III) on 2 adjacent RuvB subunits; this complex drives branch migration. In the full resolvosome a probable DNA-RuvA(4)-RuvB(12)-RuvC(2) complex forms which resolves the HJ.</text>
</comment>
<feature type="region of interest" description="Head domain (RuvB-H)" evidence="9">
    <location>
        <begin position="258"/>
        <end position="345"/>
    </location>
</feature>
<feature type="binding site" evidence="9">
    <location>
        <position position="22"/>
    </location>
    <ligand>
        <name>ATP</name>
        <dbReference type="ChEBI" id="CHEBI:30616"/>
    </ligand>
</feature>
<dbReference type="GO" id="GO:0000400">
    <property type="term" value="F:four-way junction DNA binding"/>
    <property type="evidence" value="ECO:0007669"/>
    <property type="project" value="UniProtKB-UniRule"/>
</dbReference>
<proteinExistence type="inferred from homology"/>
<feature type="binding site" evidence="9">
    <location>
        <position position="67"/>
    </location>
    <ligand>
        <name>Mg(2+)</name>
        <dbReference type="ChEBI" id="CHEBI:18420"/>
    </ligand>
</feature>
<evidence type="ECO:0000256" key="8">
    <source>
        <dbReference type="ARBA" id="ARBA00023204"/>
    </source>
</evidence>
<dbReference type="InterPro" id="IPR008824">
    <property type="entry name" value="RuvB-like_N"/>
</dbReference>
<evidence type="ECO:0000256" key="2">
    <source>
        <dbReference type="ARBA" id="ARBA00022741"/>
    </source>
</evidence>
<evidence type="ECO:0000256" key="7">
    <source>
        <dbReference type="ARBA" id="ARBA00023172"/>
    </source>
</evidence>
<comment type="caution">
    <text evidence="11">The sequence shown here is derived from an EMBL/GenBank/DDBJ whole genome shotgun (WGS) entry which is preliminary data.</text>
</comment>
<dbReference type="SMART" id="SM00382">
    <property type="entry name" value="AAA"/>
    <property type="match status" value="1"/>
</dbReference>
<dbReference type="SUPFAM" id="SSF46785">
    <property type="entry name" value="Winged helix' DNA-binding domain"/>
    <property type="match status" value="1"/>
</dbReference>
<dbReference type="GO" id="GO:0006281">
    <property type="term" value="P:DNA repair"/>
    <property type="evidence" value="ECO:0007669"/>
    <property type="project" value="UniProtKB-UniRule"/>
</dbReference>
<protein>
    <recommendedName>
        <fullName evidence="9">Holliday junction branch migration complex subunit RuvB</fullName>
        <ecNumber evidence="9">3.6.4.-</ecNumber>
    </recommendedName>
</protein>
<sequence>MQEKITTPSLQEEDSRFEVNIRPQRMRDFVGQDKVKRNLEIFIQAAKKRGDPLDHTLLYGPPGLGKTTLAHIIANELGGSIQSTSGSAIDRPGDLAKILTNTELRDGDVLFIDEIHRLPPQVEEVLYSAMEDFEVDIILGKGASARSVKIPLPRFTLVGATTRAGLLTSPLRNRFGVVSRLDFYNEEELKKIVMRSARILGIKIEEEGAEEIARRSRGTPRIANRLLRRIRDYAQVKGEGIITQRIAEEALSLLDVDEKGLDAMDRKILEALVFKFGGGPVGLKALAMVVNEEPDTLEEVYEPYLIREGLINRTPKGRTATPLLYKYLKGKERSCRQEELPFGKS</sequence>
<dbReference type="EMBL" id="QMPZ01000051">
    <property type="protein sequence ID" value="RLE09322.1"/>
    <property type="molecule type" value="Genomic_DNA"/>
</dbReference>
<feature type="binding site" evidence="9">
    <location>
        <position position="66"/>
    </location>
    <ligand>
        <name>ATP</name>
        <dbReference type="ChEBI" id="CHEBI:30616"/>
    </ligand>
</feature>
<feature type="binding site" evidence="9">
    <location>
        <position position="21"/>
    </location>
    <ligand>
        <name>ATP</name>
        <dbReference type="ChEBI" id="CHEBI:30616"/>
    </ligand>
</feature>
<keyword evidence="7 9" id="KW-0233">DNA recombination</keyword>
<dbReference type="InterPro" id="IPR003593">
    <property type="entry name" value="AAA+_ATPase"/>
</dbReference>
<dbReference type="Proteomes" id="UP000279422">
    <property type="component" value="Unassembled WGS sequence"/>
</dbReference>
<evidence type="ECO:0000259" key="10">
    <source>
        <dbReference type="SMART" id="SM00382"/>
    </source>
</evidence>
<evidence type="ECO:0000256" key="5">
    <source>
        <dbReference type="ARBA" id="ARBA00022840"/>
    </source>
</evidence>
<feature type="binding site" evidence="9">
    <location>
        <position position="184"/>
    </location>
    <ligand>
        <name>ATP</name>
        <dbReference type="ChEBI" id="CHEBI:30616"/>
    </ligand>
</feature>
<feature type="binding site" evidence="9">
    <location>
        <position position="68"/>
    </location>
    <ligand>
        <name>ATP</name>
        <dbReference type="ChEBI" id="CHEBI:30616"/>
    </ligand>
</feature>
<keyword evidence="2 9" id="KW-0547">Nucleotide-binding</keyword>
<dbReference type="AlphaFoldDB" id="A0A497E6K4"/>
<evidence type="ECO:0000313" key="12">
    <source>
        <dbReference type="Proteomes" id="UP000279422"/>
    </source>
</evidence>
<dbReference type="Pfam" id="PF05491">
    <property type="entry name" value="WHD_RuvB"/>
    <property type="match status" value="1"/>
</dbReference>
<feature type="binding site" evidence="9">
    <location>
        <position position="313"/>
    </location>
    <ligand>
        <name>DNA</name>
        <dbReference type="ChEBI" id="CHEBI:16991"/>
    </ligand>
</feature>
<feature type="domain" description="AAA+ ATPase" evidence="10">
    <location>
        <begin position="52"/>
        <end position="182"/>
    </location>
</feature>
<name>A0A497E6K4_UNCAE</name>
<dbReference type="InterPro" id="IPR036390">
    <property type="entry name" value="WH_DNA-bd_sf"/>
</dbReference>
<evidence type="ECO:0000256" key="6">
    <source>
        <dbReference type="ARBA" id="ARBA00023125"/>
    </source>
</evidence>
<comment type="domain">
    <text evidence="9">Has 3 domains, the large (RuvB-L) and small ATPase (RuvB-S) domains and the C-terminal head (RuvB-H) domain. The head domain binds DNA, while the ATPase domains jointly bind ATP, ADP or are empty depending on the state of the subunit in the translocation cycle. During a single DNA translocation step the structure of each domain remains the same, but their relative positions change.</text>
</comment>
<keyword evidence="3 9" id="KW-0227">DNA damage</keyword>
<feature type="binding site" evidence="9">
    <location>
        <position position="67"/>
    </location>
    <ligand>
        <name>ATP</name>
        <dbReference type="ChEBI" id="CHEBI:30616"/>
    </ligand>
</feature>
<feature type="binding site" evidence="9">
    <location>
        <position position="221"/>
    </location>
    <ligand>
        <name>ATP</name>
        <dbReference type="ChEBI" id="CHEBI:30616"/>
    </ligand>
</feature>
<dbReference type="NCBIfam" id="NF000868">
    <property type="entry name" value="PRK00080.1"/>
    <property type="match status" value="1"/>
</dbReference>
<organism evidence="11 12">
    <name type="scientific">Aerophobetes bacterium</name>
    <dbReference type="NCBI Taxonomy" id="2030807"/>
    <lineage>
        <taxon>Bacteria</taxon>
        <taxon>Candidatus Aerophobota</taxon>
    </lineage>
</organism>
<dbReference type="Pfam" id="PF17864">
    <property type="entry name" value="AAA_lid_4"/>
    <property type="match status" value="1"/>
</dbReference>
<dbReference type="Gene3D" id="3.40.50.300">
    <property type="entry name" value="P-loop containing nucleotide triphosphate hydrolases"/>
    <property type="match status" value="1"/>
</dbReference>
<dbReference type="InterPro" id="IPR027417">
    <property type="entry name" value="P-loop_NTPase"/>
</dbReference>
<dbReference type="GO" id="GO:0009378">
    <property type="term" value="F:four-way junction helicase activity"/>
    <property type="evidence" value="ECO:0007669"/>
    <property type="project" value="InterPro"/>
</dbReference>
<dbReference type="Gene3D" id="1.10.10.10">
    <property type="entry name" value="Winged helix-like DNA-binding domain superfamily/Winged helix DNA-binding domain"/>
    <property type="match status" value="1"/>
</dbReference>
<dbReference type="InterPro" id="IPR004605">
    <property type="entry name" value="DNA_helicase_Holl-junc_RuvB"/>
</dbReference>
<keyword evidence="1 9" id="KW-0963">Cytoplasm</keyword>
<feature type="binding site" evidence="9">
    <location>
        <position position="318"/>
    </location>
    <ligand>
        <name>DNA</name>
        <dbReference type="ChEBI" id="CHEBI:16991"/>
    </ligand>
</feature>
<comment type="catalytic activity">
    <reaction evidence="9">
        <text>ATP + H2O = ADP + phosphate + H(+)</text>
        <dbReference type="Rhea" id="RHEA:13065"/>
        <dbReference type="ChEBI" id="CHEBI:15377"/>
        <dbReference type="ChEBI" id="CHEBI:15378"/>
        <dbReference type="ChEBI" id="CHEBI:30616"/>
        <dbReference type="ChEBI" id="CHEBI:43474"/>
        <dbReference type="ChEBI" id="CHEBI:456216"/>
    </reaction>
</comment>
<feature type="binding site" evidence="9">
    <location>
        <begin position="131"/>
        <end position="133"/>
    </location>
    <ligand>
        <name>ATP</name>
        <dbReference type="ChEBI" id="CHEBI:30616"/>
    </ligand>
</feature>
<comment type="similarity">
    <text evidence="9">Belongs to the RuvB family.</text>
</comment>
<dbReference type="CDD" id="cd00009">
    <property type="entry name" value="AAA"/>
    <property type="match status" value="1"/>
</dbReference>
<evidence type="ECO:0000256" key="1">
    <source>
        <dbReference type="ARBA" id="ARBA00022490"/>
    </source>
</evidence>
<keyword evidence="5 9" id="KW-0067">ATP-binding</keyword>
<accession>A0A497E6K4</accession>
<dbReference type="FunFam" id="1.10.8.60:FF:000023">
    <property type="entry name" value="Holliday junction ATP-dependent DNA helicase RuvB"/>
    <property type="match status" value="1"/>
</dbReference>
<dbReference type="Gene3D" id="1.10.8.60">
    <property type="match status" value="1"/>
</dbReference>
<dbReference type="InterPro" id="IPR036388">
    <property type="entry name" value="WH-like_DNA-bd_sf"/>
</dbReference>
<reference evidence="11 12" key="1">
    <citation type="submission" date="2018-06" db="EMBL/GenBank/DDBJ databases">
        <title>Extensive metabolic versatility and redundancy in microbially diverse, dynamic hydrothermal sediments.</title>
        <authorList>
            <person name="Dombrowski N."/>
            <person name="Teske A."/>
            <person name="Baker B.J."/>
        </authorList>
    </citation>
    <scope>NUCLEOTIDE SEQUENCE [LARGE SCALE GENOMIC DNA]</scope>
    <source>
        <strain evidence="11">B47_G16</strain>
    </source>
</reference>
<keyword evidence="11" id="KW-0347">Helicase</keyword>
<dbReference type="Pfam" id="PF05496">
    <property type="entry name" value="RuvB_N"/>
    <property type="match status" value="1"/>
</dbReference>
<gene>
    <name evidence="9" type="primary">ruvB</name>
    <name evidence="11" type="ORF">DRJ00_04495</name>
</gene>
<keyword evidence="4 9" id="KW-0378">Hydrolase</keyword>
<keyword evidence="6 9" id="KW-0238">DNA-binding</keyword>
<dbReference type="GO" id="GO:0006310">
    <property type="term" value="P:DNA recombination"/>
    <property type="evidence" value="ECO:0007669"/>
    <property type="project" value="UniProtKB-UniRule"/>
</dbReference>
<feature type="binding site" evidence="9">
    <location>
        <position position="63"/>
    </location>
    <ligand>
        <name>ATP</name>
        <dbReference type="ChEBI" id="CHEBI:30616"/>
    </ligand>
</feature>
<dbReference type="InterPro" id="IPR008823">
    <property type="entry name" value="RuvB_wg_C"/>
</dbReference>
<evidence type="ECO:0000256" key="3">
    <source>
        <dbReference type="ARBA" id="ARBA00022763"/>
    </source>
</evidence>
<dbReference type="GO" id="GO:0048476">
    <property type="term" value="C:Holliday junction resolvase complex"/>
    <property type="evidence" value="ECO:0007669"/>
    <property type="project" value="UniProtKB-UniRule"/>
</dbReference>
<dbReference type="PANTHER" id="PTHR42848:SF1">
    <property type="entry name" value="HOLLIDAY JUNCTION BRANCH MIGRATION COMPLEX SUBUNIT RUVB"/>
    <property type="match status" value="1"/>
</dbReference>
<keyword evidence="8 9" id="KW-0234">DNA repair</keyword>
<comment type="subcellular location">
    <subcellularLocation>
        <location evidence="9">Cytoplasm</location>
    </subcellularLocation>
</comment>
<dbReference type="GO" id="GO:0005737">
    <property type="term" value="C:cytoplasm"/>
    <property type="evidence" value="ECO:0007669"/>
    <property type="project" value="UniProtKB-SubCell"/>
</dbReference>
<dbReference type="GO" id="GO:0016887">
    <property type="term" value="F:ATP hydrolysis activity"/>
    <property type="evidence" value="ECO:0007669"/>
    <property type="project" value="RHEA"/>
</dbReference>
<feature type="region of interest" description="Small ATPAse domain (RuvB-S)" evidence="9">
    <location>
        <begin position="185"/>
        <end position="255"/>
    </location>
</feature>
<dbReference type="NCBIfam" id="TIGR00635">
    <property type="entry name" value="ruvB"/>
    <property type="match status" value="1"/>
</dbReference>
<dbReference type="PANTHER" id="PTHR42848">
    <property type="match status" value="1"/>
</dbReference>
<comment type="function">
    <text evidence="9">The RuvA-RuvB-RuvC complex processes Holliday junction (HJ) DNA during genetic recombination and DNA repair, while the RuvA-RuvB complex plays an important role in the rescue of blocked DNA replication forks via replication fork reversal (RFR). RuvA specifically binds to HJ cruciform DNA, conferring on it an open structure. The RuvB hexamer acts as an ATP-dependent pump, pulling dsDNA into and through the RuvAB complex. RuvB forms 2 homohexamers on either side of HJ DNA bound by 1 or 2 RuvA tetramers; 4 subunits per hexamer contact DNA at a time. Coordinated motions by a converter formed by DNA-disengaged RuvB subunits stimulates ATP hydrolysis and nucleotide exchange. Immobilization of the converter enables RuvB to convert the ATP-contained energy into a lever motion, pulling 2 nucleotides of DNA out of the RuvA tetramer per ATP hydrolyzed, thus driving DNA branch migration. The RuvB motors rotate together with the DNA substrate, which together with the progressing nucleotide cycle form the mechanistic basis for DNA recombination by continuous HJ branch migration. Branch migration allows RuvC to scan DNA until it finds its consensus sequence, where it cleaves and resolves cruciform DNA.</text>
</comment>
<dbReference type="SUPFAM" id="SSF52540">
    <property type="entry name" value="P-loop containing nucleoside triphosphate hydrolases"/>
    <property type="match status" value="1"/>
</dbReference>
<evidence type="ECO:0000313" key="11">
    <source>
        <dbReference type="EMBL" id="RLE09322.1"/>
    </source>
</evidence>
<dbReference type="InterPro" id="IPR041445">
    <property type="entry name" value="AAA_lid_4"/>
</dbReference>
<dbReference type="GO" id="GO:0005524">
    <property type="term" value="F:ATP binding"/>
    <property type="evidence" value="ECO:0007669"/>
    <property type="project" value="UniProtKB-UniRule"/>
</dbReference>
<comment type="caution">
    <text evidence="9">Lacks conserved residue(s) required for the propagation of feature annotation.</text>
</comment>
<evidence type="ECO:0000256" key="4">
    <source>
        <dbReference type="ARBA" id="ARBA00022801"/>
    </source>
</evidence>
<feature type="binding site" evidence="9">
    <location>
        <position position="174"/>
    </location>
    <ligand>
        <name>ATP</name>
        <dbReference type="ChEBI" id="CHEBI:30616"/>
    </ligand>
</feature>
<evidence type="ECO:0000256" key="9">
    <source>
        <dbReference type="HAMAP-Rule" id="MF_00016"/>
    </source>
</evidence>